<keyword evidence="3 5" id="KW-0732">Signal</keyword>
<evidence type="ECO:0000256" key="1">
    <source>
        <dbReference type="ARBA" id="ARBA00004561"/>
    </source>
</evidence>
<dbReference type="PANTHER" id="PTHR33420:SF12">
    <property type="entry name" value="FIMBRIN-LIKE PROTEIN FIMI-RELATED"/>
    <property type="match status" value="1"/>
</dbReference>
<accession>A0AB35XAV6</accession>
<dbReference type="AlphaFoldDB" id="A0AB35XAV6"/>
<dbReference type="Proteomes" id="UP001331691">
    <property type="component" value="Unassembled WGS sequence"/>
</dbReference>
<reference evidence="7 8" key="1">
    <citation type="submission" date="2023-10" db="EMBL/GenBank/DDBJ databases">
        <title>Wastewater isolates of ESBL- and carbapenemase-producing Gram-negative bacteria from New Zealand.</title>
        <authorList>
            <person name="Straub C."/>
            <person name="Weaver L."/>
            <person name="Cornelius A."/>
            <person name="Mcgill E."/>
            <person name="Dyet K."/>
            <person name="White L."/>
            <person name="Pattis I."/>
        </authorList>
    </citation>
    <scope>NUCLEOTIDE SEQUENCE [LARGE SCALE GENOMIC DNA]</scope>
    <source>
        <strain evidence="7 8">ESBL09</strain>
    </source>
</reference>
<evidence type="ECO:0000256" key="5">
    <source>
        <dbReference type="SAM" id="SignalP"/>
    </source>
</evidence>
<keyword evidence="4" id="KW-0281">Fimbrium</keyword>
<evidence type="ECO:0000256" key="4">
    <source>
        <dbReference type="ARBA" id="ARBA00023263"/>
    </source>
</evidence>
<sequence length="179" mass="19225">MQWMKWGLLVSLLPTVAQAGNHWNVTVPGGSMRFQGVIIAEACSVAASDRLMTVKMGQVSSHRFHAAGEESNPIAFDIHLEDCSTEVSQRVGVSFQGVASGKDPDVLSVGEGAGIATGIGIALFDAQGELIPLNQEPRRWVRLNDGANTLHFVAKYRSTDRQVVGGTANAQAWFALTYQ</sequence>
<dbReference type="InterPro" id="IPR050263">
    <property type="entry name" value="Bact_Fimbrial_Adh_Pro"/>
</dbReference>
<dbReference type="RefSeq" id="WP_035892062.1">
    <property type="nucleotide sequence ID" value="NZ_AP022665.1"/>
</dbReference>
<dbReference type="Pfam" id="PF00419">
    <property type="entry name" value="Fimbrial"/>
    <property type="match status" value="1"/>
</dbReference>
<organism evidence="7 8">
    <name type="scientific">Kluyvera ascorbata</name>
    <dbReference type="NCBI Taxonomy" id="51288"/>
    <lineage>
        <taxon>Bacteria</taxon>
        <taxon>Pseudomonadati</taxon>
        <taxon>Pseudomonadota</taxon>
        <taxon>Gammaproteobacteria</taxon>
        <taxon>Enterobacterales</taxon>
        <taxon>Enterobacteriaceae</taxon>
        <taxon>Kluyvera</taxon>
    </lineage>
</organism>
<gene>
    <name evidence="7" type="ORF">V4836_21835</name>
</gene>
<dbReference type="GO" id="GO:0043709">
    <property type="term" value="P:cell adhesion involved in single-species biofilm formation"/>
    <property type="evidence" value="ECO:0007669"/>
    <property type="project" value="TreeGrafter"/>
</dbReference>
<dbReference type="SUPFAM" id="SSF49401">
    <property type="entry name" value="Bacterial adhesins"/>
    <property type="match status" value="1"/>
</dbReference>
<protein>
    <submittedName>
        <fullName evidence="7">Fimbrial protein</fullName>
    </submittedName>
</protein>
<dbReference type="Gene3D" id="2.60.40.1090">
    <property type="entry name" value="Fimbrial-type adhesion domain"/>
    <property type="match status" value="1"/>
</dbReference>
<feature type="chain" id="PRO_5044311616" evidence="5">
    <location>
        <begin position="20"/>
        <end position="179"/>
    </location>
</feature>
<feature type="signal peptide" evidence="5">
    <location>
        <begin position="1"/>
        <end position="19"/>
    </location>
</feature>
<dbReference type="EMBL" id="JAZKKV010000001">
    <property type="protein sequence ID" value="MEE9656719.1"/>
    <property type="molecule type" value="Genomic_DNA"/>
</dbReference>
<evidence type="ECO:0000259" key="6">
    <source>
        <dbReference type="Pfam" id="PF00419"/>
    </source>
</evidence>
<dbReference type="GO" id="GO:0009289">
    <property type="term" value="C:pilus"/>
    <property type="evidence" value="ECO:0007669"/>
    <property type="project" value="UniProtKB-SubCell"/>
</dbReference>
<evidence type="ECO:0000313" key="8">
    <source>
        <dbReference type="Proteomes" id="UP001331691"/>
    </source>
</evidence>
<name>A0AB35XAV6_9ENTR</name>
<evidence type="ECO:0000256" key="2">
    <source>
        <dbReference type="ARBA" id="ARBA00006671"/>
    </source>
</evidence>
<comment type="similarity">
    <text evidence="2">Belongs to the fimbrial protein family.</text>
</comment>
<comment type="caution">
    <text evidence="7">The sequence shown here is derived from an EMBL/GenBank/DDBJ whole genome shotgun (WGS) entry which is preliminary data.</text>
</comment>
<evidence type="ECO:0000313" key="7">
    <source>
        <dbReference type="EMBL" id="MEE9656719.1"/>
    </source>
</evidence>
<feature type="domain" description="Fimbrial-type adhesion" evidence="6">
    <location>
        <begin position="33"/>
        <end position="179"/>
    </location>
</feature>
<dbReference type="InterPro" id="IPR036937">
    <property type="entry name" value="Adhesion_dom_fimbrial_sf"/>
</dbReference>
<dbReference type="InterPro" id="IPR008966">
    <property type="entry name" value="Adhesion_dom_sf"/>
</dbReference>
<dbReference type="PANTHER" id="PTHR33420">
    <property type="entry name" value="FIMBRIAL SUBUNIT ELFA-RELATED"/>
    <property type="match status" value="1"/>
</dbReference>
<evidence type="ECO:0000256" key="3">
    <source>
        <dbReference type="ARBA" id="ARBA00022729"/>
    </source>
</evidence>
<proteinExistence type="inferred from homology"/>
<dbReference type="InterPro" id="IPR000259">
    <property type="entry name" value="Adhesion_dom_fimbrial"/>
</dbReference>
<keyword evidence="8" id="KW-1185">Reference proteome</keyword>
<comment type="subcellular location">
    <subcellularLocation>
        <location evidence="1">Fimbrium</location>
    </subcellularLocation>
</comment>